<keyword evidence="3 5" id="KW-1133">Transmembrane helix</keyword>
<gene>
    <name evidence="7" type="ORF">Aiant_33330</name>
</gene>
<organism evidence="7 8">
    <name type="scientific">Actinoplanes ianthinogenes</name>
    <dbReference type="NCBI Taxonomy" id="122358"/>
    <lineage>
        <taxon>Bacteria</taxon>
        <taxon>Bacillati</taxon>
        <taxon>Actinomycetota</taxon>
        <taxon>Actinomycetes</taxon>
        <taxon>Micromonosporales</taxon>
        <taxon>Micromonosporaceae</taxon>
        <taxon>Actinoplanes</taxon>
    </lineage>
</organism>
<proteinExistence type="predicted"/>
<evidence type="ECO:0000259" key="6">
    <source>
        <dbReference type="PROSITE" id="PS50850"/>
    </source>
</evidence>
<comment type="subcellular location">
    <subcellularLocation>
        <location evidence="1">Cell membrane</location>
        <topology evidence="1">Multi-pass membrane protein</topology>
    </subcellularLocation>
</comment>
<evidence type="ECO:0000256" key="4">
    <source>
        <dbReference type="ARBA" id="ARBA00023136"/>
    </source>
</evidence>
<feature type="transmembrane region" description="Helical" evidence="5">
    <location>
        <begin position="87"/>
        <end position="105"/>
    </location>
</feature>
<dbReference type="PROSITE" id="PS50850">
    <property type="entry name" value="MFS"/>
    <property type="match status" value="1"/>
</dbReference>
<protein>
    <submittedName>
        <fullName evidence="7">MFS transporter</fullName>
    </submittedName>
</protein>
<evidence type="ECO:0000256" key="3">
    <source>
        <dbReference type="ARBA" id="ARBA00022989"/>
    </source>
</evidence>
<reference evidence="7 8" key="1">
    <citation type="submission" date="2020-08" db="EMBL/GenBank/DDBJ databases">
        <title>Whole genome shotgun sequence of Actinoplanes ianthinogenes NBRC 13996.</title>
        <authorList>
            <person name="Komaki H."/>
            <person name="Tamura T."/>
        </authorList>
    </citation>
    <scope>NUCLEOTIDE SEQUENCE [LARGE SCALE GENOMIC DNA]</scope>
    <source>
        <strain evidence="7 8">NBRC 13996</strain>
    </source>
</reference>
<dbReference type="Gene3D" id="1.20.1250.20">
    <property type="entry name" value="MFS general substrate transporter like domains"/>
    <property type="match status" value="1"/>
</dbReference>
<feature type="transmembrane region" description="Helical" evidence="5">
    <location>
        <begin position="175"/>
        <end position="195"/>
    </location>
</feature>
<dbReference type="PANTHER" id="PTHR23501">
    <property type="entry name" value="MAJOR FACILITATOR SUPERFAMILY"/>
    <property type="match status" value="1"/>
</dbReference>
<feature type="transmembrane region" description="Helical" evidence="5">
    <location>
        <begin position="278"/>
        <end position="300"/>
    </location>
</feature>
<feature type="transmembrane region" description="Helical" evidence="5">
    <location>
        <begin position="234"/>
        <end position="257"/>
    </location>
</feature>
<keyword evidence="4 5" id="KW-0472">Membrane</keyword>
<feature type="transmembrane region" description="Helical" evidence="5">
    <location>
        <begin position="207"/>
        <end position="228"/>
    </location>
</feature>
<evidence type="ECO:0000256" key="1">
    <source>
        <dbReference type="ARBA" id="ARBA00004651"/>
    </source>
</evidence>
<feature type="transmembrane region" description="Helical" evidence="5">
    <location>
        <begin position="117"/>
        <end position="137"/>
    </location>
</feature>
<dbReference type="EMBL" id="AP023356">
    <property type="protein sequence ID" value="BCJ42676.1"/>
    <property type="molecule type" value="Genomic_DNA"/>
</dbReference>
<feature type="domain" description="Major facilitator superfamily (MFS) profile" evidence="6">
    <location>
        <begin position="22"/>
        <end position="501"/>
    </location>
</feature>
<feature type="transmembrane region" description="Helical" evidence="5">
    <location>
        <begin position="149"/>
        <end position="169"/>
    </location>
</feature>
<dbReference type="InterPro" id="IPR011701">
    <property type="entry name" value="MFS"/>
</dbReference>
<dbReference type="SUPFAM" id="SSF103473">
    <property type="entry name" value="MFS general substrate transporter"/>
    <property type="match status" value="1"/>
</dbReference>
<dbReference type="Proteomes" id="UP000676967">
    <property type="component" value="Chromosome"/>
</dbReference>
<dbReference type="Pfam" id="PF07690">
    <property type="entry name" value="MFS_1"/>
    <property type="match status" value="1"/>
</dbReference>
<accession>A0ABM7LTR4</accession>
<dbReference type="InterPro" id="IPR020846">
    <property type="entry name" value="MFS_dom"/>
</dbReference>
<evidence type="ECO:0000256" key="2">
    <source>
        <dbReference type="ARBA" id="ARBA00022692"/>
    </source>
</evidence>
<evidence type="ECO:0000313" key="8">
    <source>
        <dbReference type="Proteomes" id="UP000676967"/>
    </source>
</evidence>
<keyword evidence="8" id="KW-1185">Reference proteome</keyword>
<sequence>MTEIAESAEPTGRMTHREVVQALSGLMLGMFVSILASTVVANALPTIIAELGGSQSVYTWIVTTELLAMTATVPLWGKMADLYSKKLLIQLSLGLFVLGSLIAGLAPNVEVLLVSRIAQGVGAGGMSALAMIVMAAMIPPRELGRYSGLFGAVFGVATIAGPLIGGVLVDTSWLGWRWCFLIGVPFSVAAIVMLQKTLHLPVTRREVRIDWLGALLITAGVCTLLIWSTLAGQHFAWVSAQTAAFVAGGVLLLALAVGVESRAAEPIVPLGIFRHRTVALSIIASVLVGVAMFGGTVFLSQYFQISLGKSPTVAGLMSLPMIFGLLVSSTVAGQLITRFGRWKIYLVAGAVVMTGGMLLLSTIGAATSVPLISAYMAVLGIGVGMLMQNLVLAAQNDVPAAELGATTSALTFFRSMGGSIGVSALGAVLADKVTSLAAERFGAAASGGGTAKVPDLAALPPEALAAIQDIYGTATAHLFLIGAPIAFLAVVAVLFIKEKPLSTLSGDERAAQEQAGAGLH</sequence>
<feature type="transmembrane region" description="Helical" evidence="5">
    <location>
        <begin position="344"/>
        <end position="366"/>
    </location>
</feature>
<feature type="transmembrane region" description="Helical" evidence="5">
    <location>
        <begin position="312"/>
        <end position="332"/>
    </location>
</feature>
<dbReference type="InterPro" id="IPR036259">
    <property type="entry name" value="MFS_trans_sf"/>
</dbReference>
<feature type="transmembrane region" description="Helical" evidence="5">
    <location>
        <begin position="23"/>
        <end position="45"/>
    </location>
</feature>
<dbReference type="CDD" id="cd17502">
    <property type="entry name" value="MFS_Azr1_MDR_like"/>
    <property type="match status" value="1"/>
</dbReference>
<evidence type="ECO:0000256" key="5">
    <source>
        <dbReference type="SAM" id="Phobius"/>
    </source>
</evidence>
<dbReference type="Gene3D" id="1.20.1720.10">
    <property type="entry name" value="Multidrug resistance protein D"/>
    <property type="match status" value="1"/>
</dbReference>
<feature type="transmembrane region" description="Helical" evidence="5">
    <location>
        <begin position="57"/>
        <end position="75"/>
    </location>
</feature>
<feature type="transmembrane region" description="Helical" evidence="5">
    <location>
        <begin position="476"/>
        <end position="496"/>
    </location>
</feature>
<dbReference type="PRINTS" id="PR01036">
    <property type="entry name" value="TCRTETB"/>
</dbReference>
<keyword evidence="2 5" id="KW-0812">Transmembrane</keyword>
<evidence type="ECO:0000313" key="7">
    <source>
        <dbReference type="EMBL" id="BCJ42676.1"/>
    </source>
</evidence>
<feature type="transmembrane region" description="Helical" evidence="5">
    <location>
        <begin position="372"/>
        <end position="392"/>
    </location>
</feature>
<dbReference type="PANTHER" id="PTHR23501:SF197">
    <property type="entry name" value="COMD"/>
    <property type="match status" value="1"/>
</dbReference>
<name>A0ABM7LTR4_9ACTN</name>
<dbReference type="RefSeq" id="WP_212847093.1">
    <property type="nucleotide sequence ID" value="NZ_AP023356.1"/>
</dbReference>